<protein>
    <submittedName>
        <fullName evidence="1">Cysteine/Histidine-rich C1 domain family protein</fullName>
    </submittedName>
</protein>
<reference evidence="1 2" key="1">
    <citation type="journal article" date="2023" name="Science">
        <title>Complex scaffold remodeling in plant triterpene biosynthesis.</title>
        <authorList>
            <person name="De La Pena R."/>
            <person name="Hodgson H."/>
            <person name="Liu J.C."/>
            <person name="Stephenson M.J."/>
            <person name="Martin A.C."/>
            <person name="Owen C."/>
            <person name="Harkess A."/>
            <person name="Leebens-Mack J."/>
            <person name="Jimenez L.E."/>
            <person name="Osbourn A."/>
            <person name="Sattely E.S."/>
        </authorList>
    </citation>
    <scope>NUCLEOTIDE SEQUENCE [LARGE SCALE GENOMIC DNA]</scope>
    <source>
        <strain evidence="2">cv. JPN11</strain>
        <tissue evidence="1">Leaf</tissue>
    </source>
</reference>
<keyword evidence="2" id="KW-1185">Reference proteome</keyword>
<organism evidence="1 2">
    <name type="scientific">Melia azedarach</name>
    <name type="common">Chinaberry tree</name>
    <dbReference type="NCBI Taxonomy" id="155640"/>
    <lineage>
        <taxon>Eukaryota</taxon>
        <taxon>Viridiplantae</taxon>
        <taxon>Streptophyta</taxon>
        <taxon>Embryophyta</taxon>
        <taxon>Tracheophyta</taxon>
        <taxon>Spermatophyta</taxon>
        <taxon>Magnoliopsida</taxon>
        <taxon>eudicotyledons</taxon>
        <taxon>Gunneridae</taxon>
        <taxon>Pentapetalae</taxon>
        <taxon>rosids</taxon>
        <taxon>malvids</taxon>
        <taxon>Sapindales</taxon>
        <taxon>Meliaceae</taxon>
        <taxon>Melia</taxon>
    </lineage>
</organism>
<sequence length="453" mass="52442">MSEFSGDIEIPPEMTFRELVEKSEGSNTSDWTLYDFRDEKYPYYCYGCKQVIRDQGYISEELCVHLHKSCAEFPCQIKHPLHSEHHLTLIIGVDRPQRINICNGCRDVCSVDEAAFYCKLCEFYLDFKCALLMDAYFSVHDRQTYEDRKERAEVQHFSHTHSLKLCNNVGKLNKSSCCSCRQKVSGFTYCCFDCGFYIHESCKNQMKEEINHPFHPQHSLRIYAMGKGDIETCRACRRSDIRDVRLSCDDCEFDLHYSCVTKPYPRAIKLKYHNHSLFYFGCESMVYNSTCDICGGKAKGAIFRCVECRFSKKGNFQLECISLPPVVKHESHGCDLMLLDSVKGHESPQYSCDICEERGNSKHHVYSCEDCNFIAHIECVISEEEPLQDRDSDQEEGEAERLYGLVPFALDAEIDFLQAKMEKLALKLEAIPGKRANNLRSILLRYKEKMTRV</sequence>
<dbReference type="Proteomes" id="UP001164539">
    <property type="component" value="Chromosome 4"/>
</dbReference>
<comment type="caution">
    <text evidence="1">The sequence shown here is derived from an EMBL/GenBank/DDBJ whole genome shotgun (WGS) entry which is preliminary data.</text>
</comment>
<gene>
    <name evidence="1" type="ORF">OWV82_008628</name>
</gene>
<accession>A0ACC1YBC5</accession>
<name>A0ACC1YBC5_MELAZ</name>
<evidence type="ECO:0000313" key="1">
    <source>
        <dbReference type="EMBL" id="KAJ4720875.1"/>
    </source>
</evidence>
<proteinExistence type="predicted"/>
<dbReference type="EMBL" id="CM051397">
    <property type="protein sequence ID" value="KAJ4720875.1"/>
    <property type="molecule type" value="Genomic_DNA"/>
</dbReference>
<evidence type="ECO:0000313" key="2">
    <source>
        <dbReference type="Proteomes" id="UP001164539"/>
    </source>
</evidence>